<sequence>MSELRAGDLLHLTRAASLQFGRPILFRLIRVQTDWITYDGWVWLDGYQLDDRGDAVARRSVFVQRAGIRTLTQPPRTVPDQHGRRSRRRTAGGR</sequence>
<evidence type="ECO:0000313" key="3">
    <source>
        <dbReference type="Proteomes" id="UP000070620"/>
    </source>
</evidence>
<feature type="region of interest" description="Disordered" evidence="1">
    <location>
        <begin position="72"/>
        <end position="94"/>
    </location>
</feature>
<organism evidence="2 3">
    <name type="scientific">Micromonospora rosaria</name>
    <dbReference type="NCBI Taxonomy" id="47874"/>
    <lineage>
        <taxon>Bacteria</taxon>
        <taxon>Bacillati</taxon>
        <taxon>Actinomycetota</taxon>
        <taxon>Actinomycetes</taxon>
        <taxon>Micromonosporales</taxon>
        <taxon>Micromonosporaceae</taxon>
        <taxon>Micromonospora</taxon>
    </lineage>
</organism>
<gene>
    <name evidence="2" type="ORF">AWW66_24260</name>
</gene>
<dbReference type="EMBL" id="LRQV01000114">
    <property type="protein sequence ID" value="KXK59424.1"/>
    <property type="molecule type" value="Genomic_DNA"/>
</dbReference>
<protein>
    <submittedName>
        <fullName evidence="2">Uncharacterized protein</fullName>
    </submittedName>
</protein>
<dbReference type="Proteomes" id="UP000070620">
    <property type="component" value="Unassembled WGS sequence"/>
</dbReference>
<feature type="compositionally biased region" description="Basic residues" evidence="1">
    <location>
        <begin position="84"/>
        <end position="94"/>
    </location>
</feature>
<dbReference type="OrthoDB" id="3394592at2"/>
<keyword evidence="3" id="KW-1185">Reference proteome</keyword>
<proteinExistence type="predicted"/>
<evidence type="ECO:0000256" key="1">
    <source>
        <dbReference type="SAM" id="MobiDB-lite"/>
    </source>
</evidence>
<dbReference type="RefSeq" id="WP_067370855.1">
    <property type="nucleotide sequence ID" value="NZ_JBIUBN010000005.1"/>
</dbReference>
<reference evidence="2 3" key="1">
    <citation type="submission" date="2016-01" db="EMBL/GenBank/DDBJ databases">
        <title>Whole genome sequence and analysis of Micromonospora rosaria DSM 803, which can produce antibacterial substance rosamicin.</title>
        <authorList>
            <person name="Yang H."/>
            <person name="He X."/>
            <person name="Zhu D."/>
        </authorList>
    </citation>
    <scope>NUCLEOTIDE SEQUENCE [LARGE SCALE GENOMIC DNA]</scope>
    <source>
        <strain evidence="2 3">DSM 803</strain>
    </source>
</reference>
<comment type="caution">
    <text evidence="2">The sequence shown here is derived from an EMBL/GenBank/DDBJ whole genome shotgun (WGS) entry which is preliminary data.</text>
</comment>
<dbReference type="AlphaFoldDB" id="A0A136PLZ4"/>
<name>A0A136PLZ4_9ACTN</name>
<evidence type="ECO:0000313" key="2">
    <source>
        <dbReference type="EMBL" id="KXK59424.1"/>
    </source>
</evidence>
<accession>A0A136PLZ4</accession>